<dbReference type="RefSeq" id="WP_038270624.1">
    <property type="nucleotide sequence ID" value="NZ_CP053627.1"/>
</dbReference>
<dbReference type="Proteomes" id="UP001430701">
    <property type="component" value="Unassembled WGS sequence"/>
</dbReference>
<comment type="caution">
    <text evidence="1">The sequence shown here is derived from an EMBL/GenBank/DDBJ whole genome shotgun (WGS) entry which is preliminary data.</text>
</comment>
<reference evidence="1 3" key="1">
    <citation type="journal article" date="2014" name="Genome Announc.">
        <title>Draft Genome Sequence of Xylella fastidiosa Pear Leaf Scorch Strain in Taiwan.</title>
        <authorList>
            <person name="Su C.C."/>
            <person name="Deng W.L."/>
            <person name="Jan F.J."/>
            <person name="Chang C.J."/>
            <person name="Huang H."/>
            <person name="Chen J."/>
        </authorList>
    </citation>
    <scope>NUCLEOTIDE SEQUENCE [LARGE SCALE GENOMIC DNA]</scope>
    <source>
        <strain evidence="1 3">PLS229</strain>
    </source>
</reference>
<accession>Z9JJW0</accession>
<dbReference type="PATRIC" id="fig|1444770.3.peg.937"/>
<name>Z9JJW0_9GAMM</name>
<proteinExistence type="predicted"/>
<evidence type="ECO:0000313" key="2">
    <source>
        <dbReference type="EMBL" id="MCD8473443.1"/>
    </source>
</evidence>
<dbReference type="GeneID" id="68900335"/>
<evidence type="ECO:0000313" key="1">
    <source>
        <dbReference type="EMBL" id="EWS78705.1"/>
    </source>
</evidence>
<dbReference type="EMBL" id="JDSQ01000005">
    <property type="protein sequence ID" value="EWS78705.1"/>
    <property type="molecule type" value="Genomic_DNA"/>
</dbReference>
<protein>
    <submittedName>
        <fullName evidence="1">Uncharacterized protein</fullName>
    </submittedName>
</protein>
<evidence type="ECO:0000313" key="3">
    <source>
        <dbReference type="Proteomes" id="UP000020406"/>
    </source>
</evidence>
<dbReference type="Proteomes" id="UP000020406">
    <property type="component" value="Unassembled WGS sequence"/>
</dbReference>
<dbReference type="AlphaFoldDB" id="Z9JJW0"/>
<keyword evidence="4" id="KW-1185">Reference proteome</keyword>
<evidence type="ECO:0000313" key="4">
    <source>
        <dbReference type="Proteomes" id="UP001430701"/>
    </source>
</evidence>
<dbReference type="EMBL" id="JAJPPU010000002">
    <property type="protein sequence ID" value="MCD8473443.1"/>
    <property type="molecule type" value="Genomic_DNA"/>
</dbReference>
<dbReference type="KEGG" id="xtw:AB672_03465"/>
<reference evidence="2" key="2">
    <citation type="submission" date="2021-11" db="EMBL/GenBank/DDBJ databases">
        <title>Genome sequence of Xylella taiwanensis PLS432.</title>
        <authorList>
            <person name="Weng L.-W."/>
            <person name="Su C.-C."/>
            <person name="Tsai C.-W."/>
            <person name="Kuo C.-H."/>
        </authorList>
    </citation>
    <scope>NUCLEOTIDE SEQUENCE</scope>
    <source>
        <strain evidence="2">PLS432</strain>
    </source>
</reference>
<organism evidence="1 3">
    <name type="scientific">Xylella taiwanensis</name>
    <dbReference type="NCBI Taxonomy" id="1444770"/>
    <lineage>
        <taxon>Bacteria</taxon>
        <taxon>Pseudomonadati</taxon>
        <taxon>Pseudomonadota</taxon>
        <taxon>Gammaproteobacteria</taxon>
        <taxon>Lysobacterales</taxon>
        <taxon>Lysobacteraceae</taxon>
        <taxon>Xylella</taxon>
    </lineage>
</organism>
<sequence>MNKCRAAFLFDALQLVCDNDAPTADPESDVPDDEKRPAWTAALDWLKTTVAAAMQRGGSF</sequence>
<dbReference type="STRING" id="1444770.AF72_03830"/>
<gene>
    <name evidence="1" type="ORF">AF72_03830</name>
    <name evidence="2" type="ORF">LPH55_08235</name>
</gene>